<keyword evidence="3" id="KW-1185">Reference proteome</keyword>
<evidence type="ECO:0008006" key="4">
    <source>
        <dbReference type="Google" id="ProtNLM"/>
    </source>
</evidence>
<accession>A0ABP0DUY5</accession>
<evidence type="ECO:0000313" key="3">
    <source>
        <dbReference type="Proteomes" id="UP001642501"/>
    </source>
</evidence>
<feature type="region of interest" description="Disordered" evidence="1">
    <location>
        <begin position="179"/>
        <end position="198"/>
    </location>
</feature>
<gene>
    <name evidence="2" type="ORF">SEPCBS57363_004959</name>
</gene>
<dbReference type="EMBL" id="CAWUOM010000100">
    <property type="protein sequence ID" value="CAK7272094.1"/>
    <property type="molecule type" value="Genomic_DNA"/>
</dbReference>
<organism evidence="2 3">
    <name type="scientific">Sporothrix epigloea</name>
    <dbReference type="NCBI Taxonomy" id="1892477"/>
    <lineage>
        <taxon>Eukaryota</taxon>
        <taxon>Fungi</taxon>
        <taxon>Dikarya</taxon>
        <taxon>Ascomycota</taxon>
        <taxon>Pezizomycotina</taxon>
        <taxon>Sordariomycetes</taxon>
        <taxon>Sordariomycetidae</taxon>
        <taxon>Ophiostomatales</taxon>
        <taxon>Ophiostomataceae</taxon>
        <taxon>Sporothrix</taxon>
    </lineage>
</organism>
<evidence type="ECO:0000313" key="2">
    <source>
        <dbReference type="EMBL" id="CAK7272094.1"/>
    </source>
</evidence>
<feature type="compositionally biased region" description="Polar residues" evidence="1">
    <location>
        <begin position="180"/>
        <end position="196"/>
    </location>
</feature>
<evidence type="ECO:0000256" key="1">
    <source>
        <dbReference type="SAM" id="MobiDB-lite"/>
    </source>
</evidence>
<name>A0ABP0DUY5_9PEZI</name>
<protein>
    <recommendedName>
        <fullName evidence="4">FAR1 domain-containing protein</fullName>
    </recommendedName>
</protein>
<proteinExistence type="predicted"/>
<reference evidence="2 3" key="1">
    <citation type="submission" date="2024-01" db="EMBL/GenBank/DDBJ databases">
        <authorList>
            <person name="Allen C."/>
            <person name="Tagirdzhanova G."/>
        </authorList>
    </citation>
    <scope>NUCLEOTIDE SEQUENCE [LARGE SCALE GENOMIC DNA]</scope>
    <source>
        <strain evidence="2 3">CBS 573.63</strain>
    </source>
</reference>
<sequence length="253" mass="28776">MEGMLIPERPGQRFLTENAAYEALRSQQLGLGFLLSKGRTNGRSKHGFNLRVDVRCQCSGTYRMFKNKKGQYNTKSKKTDCPFSVRIRWNRFIGRFEYETISLDHNHDPINEPIDSSRHRRVTQELFGIQRLKTLVEYHSKGLSITAREIAIQITAAYPEVKILDKDVYHFQRQLRLDKSSSSTPIQPQQAQQTHPRTAVAAKTDAQKKEPTAAELQKQIDELKATVVALQKQLPLPLLPSQGAILLGGIQHS</sequence>
<comment type="caution">
    <text evidence="2">The sequence shown here is derived from an EMBL/GenBank/DDBJ whole genome shotgun (WGS) entry which is preliminary data.</text>
</comment>
<dbReference type="Proteomes" id="UP001642501">
    <property type="component" value="Unassembled WGS sequence"/>
</dbReference>